<dbReference type="InterPro" id="IPR040560">
    <property type="entry name" value="SYCP2_SLD"/>
</dbReference>
<dbReference type="Proteomes" id="UP001165740">
    <property type="component" value="Chromosome 5"/>
</dbReference>
<feature type="compositionally biased region" description="Basic and acidic residues" evidence="1">
    <location>
        <begin position="538"/>
        <end position="555"/>
    </location>
</feature>
<gene>
    <name evidence="4 5 6 7" type="primary">LOC106064686</name>
</gene>
<evidence type="ECO:0000313" key="6">
    <source>
        <dbReference type="RefSeq" id="XP_055886869.1"/>
    </source>
</evidence>
<organism evidence="3 7">
    <name type="scientific">Biomphalaria glabrata</name>
    <name type="common">Bloodfluke planorb</name>
    <name type="synonym">Freshwater snail</name>
    <dbReference type="NCBI Taxonomy" id="6526"/>
    <lineage>
        <taxon>Eukaryota</taxon>
        <taxon>Metazoa</taxon>
        <taxon>Spiralia</taxon>
        <taxon>Lophotrochozoa</taxon>
        <taxon>Mollusca</taxon>
        <taxon>Gastropoda</taxon>
        <taxon>Heterobranchia</taxon>
        <taxon>Euthyneura</taxon>
        <taxon>Panpulmonata</taxon>
        <taxon>Hygrophila</taxon>
        <taxon>Lymnaeoidea</taxon>
        <taxon>Planorbidae</taxon>
        <taxon>Biomphalaria</taxon>
    </lineage>
</organism>
<reference evidence="4 5" key="1">
    <citation type="submission" date="2025-04" db="UniProtKB">
        <authorList>
            <consortium name="RefSeq"/>
        </authorList>
    </citation>
    <scope>IDENTIFICATION</scope>
</reference>
<feature type="region of interest" description="Disordered" evidence="1">
    <location>
        <begin position="1215"/>
        <end position="1275"/>
    </location>
</feature>
<protein>
    <submittedName>
        <fullName evidence="4 5">Synaptonemal complex protein 2-like isoform X1</fullName>
    </submittedName>
</protein>
<feature type="compositionally biased region" description="Basic and acidic residues" evidence="1">
    <location>
        <begin position="1367"/>
        <end position="1376"/>
    </location>
</feature>
<name>A0A9W3AIA8_BIOGL</name>
<dbReference type="RefSeq" id="XP_055886869.1">
    <property type="nucleotide sequence ID" value="XM_056030894.1"/>
</dbReference>
<keyword evidence="3" id="KW-1185">Reference proteome</keyword>
<evidence type="ECO:0000256" key="1">
    <source>
        <dbReference type="SAM" id="MobiDB-lite"/>
    </source>
</evidence>
<feature type="region of interest" description="Disordered" evidence="1">
    <location>
        <begin position="605"/>
        <end position="637"/>
    </location>
</feature>
<feature type="domain" description="Synaptonemal complex protein 2 Spt16M-like" evidence="2">
    <location>
        <begin position="229"/>
        <end position="321"/>
    </location>
</feature>
<feature type="region of interest" description="Disordered" evidence="1">
    <location>
        <begin position="538"/>
        <end position="582"/>
    </location>
</feature>
<evidence type="ECO:0000259" key="2">
    <source>
        <dbReference type="Pfam" id="PF18584"/>
    </source>
</evidence>
<dbReference type="PANTHER" id="PTHR15607">
    <property type="entry name" value="SYNAPTONEMAL COMPLEX PROTEIN-RELATED"/>
    <property type="match status" value="1"/>
</dbReference>
<dbReference type="OrthoDB" id="10256849at2759"/>
<dbReference type="RefSeq" id="XP_055886870.1">
    <property type="nucleotide sequence ID" value="XM_056030895.1"/>
</dbReference>
<accession>A0A9W3AIA8</accession>
<feature type="compositionally biased region" description="Polar residues" evidence="1">
    <location>
        <begin position="1249"/>
        <end position="1269"/>
    </location>
</feature>
<dbReference type="Pfam" id="PF18584">
    <property type="entry name" value="SYCP2_SLD"/>
    <property type="match status" value="1"/>
</dbReference>
<evidence type="ECO:0000313" key="4">
    <source>
        <dbReference type="RefSeq" id="XP_055886867.1"/>
    </source>
</evidence>
<evidence type="ECO:0000313" key="3">
    <source>
        <dbReference type="Proteomes" id="UP001165740"/>
    </source>
</evidence>
<sequence length="1718" mass="193929">MDQQVYSSNLPSKVASVFDIKMVEDVLTDAIFKLQNAHDESSFLLLMTQQTINIVSDTFKILQNYCMPYCIDNIISKITDLLVLANDGGKAAKDVVVKSVTEPCINLILSPSFMLLHKIEILKSMNAILQNCSAKTKQELLVNNALSKKLQLVVEGLVDVGDFEYQVCIIEYFFRLVPKNLRADFTEKLIGDETFQLGLLNICDTKFETDCRYFLNKQNAKSKTNTKRIYSIPAECVKIDGTKIYKPSDEGYDEFWVDFNTGSKRIGIFCEPNFLSSQQSQDEELWETISIWAKDVKKYTYTVKDKLKTAYIEIRPGAQILGSRCDGQAHLVVIGVSQDYDLQAALDRTLRTELKVSSVDVPVVIHGNQDPQKLQRFEQMDMSQTSASSLSINSSVSKFKVSIPLNPMITPAQSVTQRISPPTKTSLKGVEESPVKILKLQVAPVDTILHIKSENRSTIPESNNKTQDGKIEMSISKKVSESLTPTKTAKIGKKFKTPVVNVTSVIKKIKGNLSDKIPLNNHENFNVNEPFDKFEKEIPESEKNSEIHFLRKQKSDGGLTRQSLGPASERKRKNRNKENFSLLTKSTGISKQKLGRKNFSPENLSFEDFKLPKKTSNNKDKKKTTHIPAKSEKKSKHAEQFDNEINMHMNVRNCALDHKTNSKNDIEKIADIGNYNILPSDSMLIEPSPRSCIISSLSASDVHIDIENSKKVALNDVVAETQSQTNVSEVENQHKIDTLCKVVETIDSSGLWSDQHLILNSSAKKSIHNLVNSPSMLKTCDNLLSGVGDSSAGVEHSYIFNKTEILKDKAQNPPLNTSKSKNGNLPLKKKEINVAEVFKDKLQNSLLNTNNKNKKILQKIEARNMSNKALKGKLKMTPLMTIMNKLPLQGEETKTASISIQGRNLRERKKPISYKEVETVYWPETTSETKPKSKKVQQKSKSVNEKTLKSDIKNIIPSKSTKSNFKSTQEENNLGFTSKRIIQNEPLCHGVWTKQKVEKTITTMSFSGLLSKNISTDPYDFDAECSIVSGNTSLLPNYSNTIAQRCKKSFKVQNIKNVHKKSIDQNKNCTKRNIESYNVKDQNSLANVKKKEKLELSSNYKKKESFKMNQEKNMSVDNSIDHIDNSLTTDFIVTSHASDSKSPSLDNSIDIYSGNQGLVFPPLEDSIPCTPFCEQAESPTKSLCINSTSQRSEISWIKQPLKENIKKPAMTYQIKNHQIKNRKISPKSETPTECKKTTKRRKMKKKETNASPSGVKNQNNGSNFSSASKHTLFDPKSKHSPANYFDTVGIQDVICINKELEGRTWSIISAQINSQLKDALSTRNSCSDSFVSPLDIVNGFTSGPSSSNRPSNSELKRKYSNMSSDSSNKDDESEKCDQIDDLEDTLKFKPKKLFKTDDTSTMFGKDTSQEQPYLDNSVLEKRSSNRNKQANLHTHKEIKGGLQKASNKNFSMHKVKKTEVNSQVDFSSYCAISPEKGRKKVDDLRLVNRFELSPLSPIVSSPLKSPENISNYEESPVISEIKYGSPETQDTVDVNKNVHFYTEVSEQISNQKSGNTGMLRDLFIGKNDPLPKLDDDLQNIMTATCKFLHSAWDSEQKDNVTAAERFQELTQKTITSLNKDLQEIKKTEENVKELWEQGMKKYKQHRLCQETELRRLRLAHQLLEQNLFHNKNNKTGQEMLQSALKQDMNTIQKKIFTKINKNSLDALRRCLKTSSMMS</sequence>
<dbReference type="RefSeq" id="XP_055886867.1">
    <property type="nucleotide sequence ID" value="XM_056030892.1"/>
</dbReference>
<proteinExistence type="predicted"/>
<feature type="region of interest" description="Disordered" evidence="1">
    <location>
        <begin position="1340"/>
        <end position="1376"/>
    </location>
</feature>
<feature type="compositionally biased region" description="Low complexity" evidence="1">
    <location>
        <begin position="1342"/>
        <end position="1353"/>
    </location>
</feature>
<dbReference type="RefSeq" id="XP_055886868.1">
    <property type="nucleotide sequence ID" value="XM_056030893.1"/>
</dbReference>
<dbReference type="PANTHER" id="PTHR15607:SF18">
    <property type="entry name" value="SYNAPTONEMAL COMPLEX PROTEIN 2-LIKE ISOFORM X1"/>
    <property type="match status" value="1"/>
</dbReference>
<dbReference type="InterPro" id="IPR024835">
    <property type="entry name" value="SYCP2-like"/>
</dbReference>
<evidence type="ECO:0000313" key="7">
    <source>
        <dbReference type="RefSeq" id="XP_055886870.1"/>
    </source>
</evidence>
<evidence type="ECO:0000313" key="5">
    <source>
        <dbReference type="RefSeq" id="XP_055886868.1"/>
    </source>
</evidence>
<feature type="region of interest" description="Disordered" evidence="1">
    <location>
        <begin position="925"/>
        <end position="944"/>
    </location>
</feature>
<dbReference type="GeneID" id="106064686"/>